<dbReference type="SUPFAM" id="SSF46689">
    <property type="entry name" value="Homeodomain-like"/>
    <property type="match status" value="2"/>
</dbReference>
<dbReference type="Pfam" id="PF03221">
    <property type="entry name" value="HTH_Tnp_Tc5"/>
    <property type="match status" value="1"/>
</dbReference>
<name>A0A9P5Z512_9AGAR</name>
<evidence type="ECO:0000256" key="2">
    <source>
        <dbReference type="SAM" id="MobiDB-lite"/>
    </source>
</evidence>
<feature type="compositionally biased region" description="Low complexity" evidence="2">
    <location>
        <begin position="288"/>
        <end position="302"/>
    </location>
</feature>
<evidence type="ECO:0000313" key="4">
    <source>
        <dbReference type="EMBL" id="KAF9481187.1"/>
    </source>
</evidence>
<proteinExistence type="predicted"/>
<feature type="compositionally biased region" description="Polar residues" evidence="2">
    <location>
        <begin position="402"/>
        <end position="411"/>
    </location>
</feature>
<reference evidence="4" key="1">
    <citation type="submission" date="2020-11" db="EMBL/GenBank/DDBJ databases">
        <authorList>
            <consortium name="DOE Joint Genome Institute"/>
            <person name="Ahrendt S."/>
            <person name="Riley R."/>
            <person name="Andreopoulos W."/>
            <person name="Labutti K."/>
            <person name="Pangilinan J."/>
            <person name="Ruiz-Duenas F.J."/>
            <person name="Barrasa J.M."/>
            <person name="Sanchez-Garcia M."/>
            <person name="Camarero S."/>
            <person name="Miyauchi S."/>
            <person name="Serrano A."/>
            <person name="Linde D."/>
            <person name="Babiker R."/>
            <person name="Drula E."/>
            <person name="Ayuso-Fernandez I."/>
            <person name="Pacheco R."/>
            <person name="Padilla G."/>
            <person name="Ferreira P."/>
            <person name="Barriuso J."/>
            <person name="Kellner H."/>
            <person name="Castanera R."/>
            <person name="Alfaro M."/>
            <person name="Ramirez L."/>
            <person name="Pisabarro A.G."/>
            <person name="Kuo A."/>
            <person name="Tritt A."/>
            <person name="Lipzen A."/>
            <person name="He G."/>
            <person name="Yan M."/>
            <person name="Ng V."/>
            <person name="Cullen D."/>
            <person name="Martin F."/>
            <person name="Rosso M.-N."/>
            <person name="Henrissat B."/>
            <person name="Hibbett D."/>
            <person name="Martinez A.T."/>
            <person name="Grigoriev I.V."/>
        </authorList>
    </citation>
    <scope>NUCLEOTIDE SEQUENCE</scope>
    <source>
        <strain evidence="4">CIRM-BRFM 674</strain>
    </source>
</reference>
<feature type="compositionally biased region" description="Low complexity" evidence="2">
    <location>
        <begin position="321"/>
        <end position="342"/>
    </location>
</feature>
<feature type="region of interest" description="Disordered" evidence="2">
    <location>
        <begin position="26"/>
        <end position="135"/>
    </location>
</feature>
<dbReference type="InterPro" id="IPR009057">
    <property type="entry name" value="Homeodomain-like_sf"/>
</dbReference>
<dbReference type="InterPro" id="IPR006600">
    <property type="entry name" value="HTH_CenpB_DNA-bd_dom"/>
</dbReference>
<feature type="compositionally biased region" description="Low complexity" evidence="2">
    <location>
        <begin position="94"/>
        <end position="116"/>
    </location>
</feature>
<dbReference type="InterPro" id="IPR050863">
    <property type="entry name" value="CenT-Element_Derived"/>
</dbReference>
<dbReference type="Proteomes" id="UP000807469">
    <property type="component" value="Unassembled WGS sequence"/>
</dbReference>
<dbReference type="GO" id="GO:0005634">
    <property type="term" value="C:nucleus"/>
    <property type="evidence" value="ECO:0007669"/>
    <property type="project" value="TreeGrafter"/>
</dbReference>
<organism evidence="4 5">
    <name type="scientific">Pholiota conissans</name>
    <dbReference type="NCBI Taxonomy" id="109636"/>
    <lineage>
        <taxon>Eukaryota</taxon>
        <taxon>Fungi</taxon>
        <taxon>Dikarya</taxon>
        <taxon>Basidiomycota</taxon>
        <taxon>Agaricomycotina</taxon>
        <taxon>Agaricomycetes</taxon>
        <taxon>Agaricomycetidae</taxon>
        <taxon>Agaricales</taxon>
        <taxon>Agaricineae</taxon>
        <taxon>Strophariaceae</taxon>
        <taxon>Pholiota</taxon>
    </lineage>
</organism>
<dbReference type="Gene3D" id="1.10.10.60">
    <property type="entry name" value="Homeodomain-like"/>
    <property type="match status" value="2"/>
</dbReference>
<evidence type="ECO:0000313" key="5">
    <source>
        <dbReference type="Proteomes" id="UP000807469"/>
    </source>
</evidence>
<feature type="domain" description="HTH CENPB-type" evidence="3">
    <location>
        <begin position="188"/>
        <end position="261"/>
    </location>
</feature>
<accession>A0A9P5Z512</accession>
<sequence>MDPAHVLVPAHHHWFFDMSQQPYPSPAPDDIFHLPASGPARRRLPDSYNLPAPYPAYDLPRHRSRPRSMSVLEPLRGPSPSRSTASDDDRSHHGGPPSSASPVTSSSAPRLSVSSAPTPPRREPPKHTKHRLRDSDRKAICQFHIDHPQMRQEDIGAEFNVERSTISKILKEKARWLNISPEDESNEQTSRHRPSKFPEIEWEMRQTLQIWSEQGVNITDNIIRKRALEIARSHDISADRFKGSSGWVENFKARHNIRRGEYCDAEVLGPISRSGVAPLLKPPPGSHQARAQAQQRQQQQQQNQSMGMGMNYAQSHHQQHQQHWQHSPDSGSGDSSPGAGSSNLVLDPTLQNNAQSGQGGAHTPVQSQLALDPSAIQHSPEGYDSSQYGQPLPSHHHHLMNQPYTNPGPTITTSIEPRMAGVQHTVCSQGADGELISMAVVGENPPPTLQEAEDAMTLVIRYLDACAPNLVTPDEREAMTHVKCALFQHANGMPYVRHS</sequence>
<dbReference type="PANTHER" id="PTHR19303:SF70">
    <property type="entry name" value="HTH CENPB-TYPE DOMAIN-CONTAINING PROTEIN"/>
    <property type="match status" value="1"/>
</dbReference>
<protein>
    <recommendedName>
        <fullName evidence="3">HTH CENPB-type domain-containing protein</fullName>
    </recommendedName>
</protein>
<dbReference type="OrthoDB" id="9909311at2759"/>
<keyword evidence="1" id="KW-0238">DNA-binding</keyword>
<comment type="caution">
    <text evidence="4">The sequence shown here is derived from an EMBL/GenBank/DDBJ whole genome shotgun (WGS) entry which is preliminary data.</text>
</comment>
<dbReference type="SMART" id="SM00674">
    <property type="entry name" value="CENPB"/>
    <property type="match status" value="1"/>
</dbReference>
<evidence type="ECO:0000256" key="1">
    <source>
        <dbReference type="ARBA" id="ARBA00023125"/>
    </source>
</evidence>
<dbReference type="PANTHER" id="PTHR19303">
    <property type="entry name" value="TRANSPOSON"/>
    <property type="match status" value="1"/>
</dbReference>
<dbReference type="AlphaFoldDB" id="A0A9P5Z512"/>
<gene>
    <name evidence="4" type="ORF">BDN70DRAFT_876659</name>
</gene>
<dbReference type="PROSITE" id="PS51253">
    <property type="entry name" value="HTH_CENPB"/>
    <property type="match status" value="1"/>
</dbReference>
<feature type="region of interest" description="Disordered" evidence="2">
    <location>
        <begin position="274"/>
        <end position="411"/>
    </location>
</feature>
<evidence type="ECO:0000259" key="3">
    <source>
        <dbReference type="PROSITE" id="PS51253"/>
    </source>
</evidence>
<dbReference type="EMBL" id="MU155182">
    <property type="protein sequence ID" value="KAF9481187.1"/>
    <property type="molecule type" value="Genomic_DNA"/>
</dbReference>
<keyword evidence="5" id="KW-1185">Reference proteome</keyword>
<dbReference type="GO" id="GO:0003677">
    <property type="term" value="F:DNA binding"/>
    <property type="evidence" value="ECO:0007669"/>
    <property type="project" value="UniProtKB-KW"/>
</dbReference>